<name>A0ACC2ZQW1_9EURO</name>
<accession>A0ACC2ZQW1</accession>
<comment type="caution">
    <text evidence="1">The sequence shown here is derived from an EMBL/GenBank/DDBJ whole genome shotgun (WGS) entry which is preliminary data.</text>
</comment>
<evidence type="ECO:0000313" key="2">
    <source>
        <dbReference type="Proteomes" id="UP001172386"/>
    </source>
</evidence>
<keyword evidence="2" id="KW-1185">Reference proteome</keyword>
<reference evidence="1" key="1">
    <citation type="submission" date="2022-10" db="EMBL/GenBank/DDBJ databases">
        <title>Culturing micro-colonial fungi from biological soil crusts in the Mojave desert and describing Neophaeococcomyces mojavensis, and introducing the new genera and species Taxawa tesnikishii.</title>
        <authorList>
            <person name="Kurbessoian T."/>
            <person name="Stajich J.E."/>
        </authorList>
    </citation>
    <scope>NUCLEOTIDE SEQUENCE</scope>
    <source>
        <strain evidence="1">JES_112</strain>
    </source>
</reference>
<sequence>MEQLPSLAHLDPPTEESPSLPTSQHSTSSESPINEQDVQELLKQYPFAAEASYFTRPNRYEGPASTWRSWTAHDRAVADAVEQERATDLSAHLFNAFALRKKAGATLSSDRGRELRKSVSMDMEVGPRNEGQDRQQHAFIPPGLWTAWPLPSRDVPRHHQRTSRLNGYDNTATNIDMMPSAQLEDAVIATTLKHARETWDARSSERTRPRISQKKRNWKLEKEMTTQKLIDSGAIELKRDNGHGDEDTLEEAGTSEFEDTEATSGSDVELPEGIQTFSSQAFLAEDLSSSESESLASDANEAENRPLFLADDSEARHLLMPSTRHTLSKLDDLLTGLHKARRAHAVRGLGAASTSLSHSRSRTLSRERQSGAVATKRRSFIRSGTLRSLEKYRKREQRGRKRRASASSASGSSGRQASSDEVLEDASKSDFQNPRRRSQHRHSSVQQYGVRSEGYGLRDWSDIIGMATLTGWKTETVARAAERCASLFNENMMFRTFYEADQTAPLPTQKRQKPYYEEVLAYVSDEHDAKVDYSESEDAVLQNSFSDTIGPQYVRSSSPCVRCRQHKLRCSPSLPTAHEAVADRAKLVSCAACALLEKSIEQCSGITVRLEAPKTESRTCPYPDCQRYTIPFAKRYHLDRHLRNVHSDSPVLLTSDATQSPSRPSSPRVMLGPKASGLTCPISSCPRSGHVYARPTRLYAHIRKEHPELDLDNYKSLMGQGNNKGKYDRSQSRSARRRRAEASDKLQGEEVSDVDDTNEGGVKDDIKASASLS</sequence>
<dbReference type="EMBL" id="JAPDRQ010000402">
    <property type="protein sequence ID" value="KAJ9649998.1"/>
    <property type="molecule type" value="Genomic_DNA"/>
</dbReference>
<organism evidence="1 2">
    <name type="scientific">Neophaeococcomyces mojaviensis</name>
    <dbReference type="NCBI Taxonomy" id="3383035"/>
    <lineage>
        <taxon>Eukaryota</taxon>
        <taxon>Fungi</taxon>
        <taxon>Dikarya</taxon>
        <taxon>Ascomycota</taxon>
        <taxon>Pezizomycotina</taxon>
        <taxon>Eurotiomycetes</taxon>
        <taxon>Chaetothyriomycetidae</taxon>
        <taxon>Chaetothyriales</taxon>
        <taxon>Chaetothyriales incertae sedis</taxon>
        <taxon>Neophaeococcomyces</taxon>
    </lineage>
</organism>
<evidence type="ECO:0000313" key="1">
    <source>
        <dbReference type="EMBL" id="KAJ9649998.1"/>
    </source>
</evidence>
<dbReference type="Proteomes" id="UP001172386">
    <property type="component" value="Unassembled WGS sequence"/>
</dbReference>
<proteinExistence type="predicted"/>
<protein>
    <submittedName>
        <fullName evidence="1">Uncharacterized protein</fullName>
    </submittedName>
</protein>
<gene>
    <name evidence="1" type="ORF">H2198_010679</name>
</gene>